<dbReference type="EMBL" id="CM018036">
    <property type="protein sequence ID" value="KAA8541025.1"/>
    <property type="molecule type" value="Genomic_DNA"/>
</dbReference>
<accession>A0A5J5BCW7</accession>
<gene>
    <name evidence="1" type="ORF">F0562_024837</name>
</gene>
<reference evidence="1 2" key="1">
    <citation type="submission" date="2019-09" db="EMBL/GenBank/DDBJ databases">
        <title>A chromosome-level genome assembly of the Chinese tupelo Nyssa sinensis.</title>
        <authorList>
            <person name="Yang X."/>
            <person name="Kang M."/>
            <person name="Yang Y."/>
            <person name="Xiong H."/>
            <person name="Wang M."/>
            <person name="Zhang Z."/>
            <person name="Wang Z."/>
            <person name="Wu H."/>
            <person name="Ma T."/>
            <person name="Liu J."/>
            <person name="Xi Z."/>
        </authorList>
    </citation>
    <scope>NUCLEOTIDE SEQUENCE [LARGE SCALE GENOMIC DNA]</scope>
    <source>
        <strain evidence="1">J267</strain>
        <tissue evidence="1">Leaf</tissue>
    </source>
</reference>
<dbReference type="AlphaFoldDB" id="A0A5J5BCW7"/>
<protein>
    <submittedName>
        <fullName evidence="1">Uncharacterized protein</fullName>
    </submittedName>
</protein>
<dbReference type="Proteomes" id="UP000325577">
    <property type="component" value="Linkage Group LG13"/>
</dbReference>
<keyword evidence="2" id="KW-1185">Reference proteome</keyword>
<sequence>MATMGDLIKLLGSRSWRSDLSEIPFVRRVWLDQIPRCFNGLLYFTDRAFLDLKEKLTTALILCQNL</sequence>
<name>A0A5J5BCW7_9ASTE</name>
<evidence type="ECO:0000313" key="2">
    <source>
        <dbReference type="Proteomes" id="UP000325577"/>
    </source>
</evidence>
<evidence type="ECO:0000313" key="1">
    <source>
        <dbReference type="EMBL" id="KAA8541025.1"/>
    </source>
</evidence>
<proteinExistence type="predicted"/>
<organism evidence="1 2">
    <name type="scientific">Nyssa sinensis</name>
    <dbReference type="NCBI Taxonomy" id="561372"/>
    <lineage>
        <taxon>Eukaryota</taxon>
        <taxon>Viridiplantae</taxon>
        <taxon>Streptophyta</taxon>
        <taxon>Embryophyta</taxon>
        <taxon>Tracheophyta</taxon>
        <taxon>Spermatophyta</taxon>
        <taxon>Magnoliopsida</taxon>
        <taxon>eudicotyledons</taxon>
        <taxon>Gunneridae</taxon>
        <taxon>Pentapetalae</taxon>
        <taxon>asterids</taxon>
        <taxon>Cornales</taxon>
        <taxon>Nyssaceae</taxon>
        <taxon>Nyssa</taxon>
    </lineage>
</organism>